<gene>
    <name evidence="2" type="ORF">SAMN05216553_101181</name>
</gene>
<sequence>MAGDVNVQPEIAISEIWFSPTGSGRHSAPADAPGPQGLDPITTSEILSELESLSS</sequence>
<dbReference type="EMBL" id="FNCC01000001">
    <property type="protein sequence ID" value="SDF34423.1"/>
    <property type="molecule type" value="Genomic_DNA"/>
</dbReference>
<dbReference type="AlphaFoldDB" id="A0A1G7KB19"/>
<protein>
    <submittedName>
        <fullName evidence="2">Uncharacterized protein</fullName>
    </submittedName>
</protein>
<evidence type="ECO:0000313" key="2">
    <source>
        <dbReference type="EMBL" id="SDF34423.1"/>
    </source>
</evidence>
<proteinExistence type="predicted"/>
<dbReference type="RefSeq" id="WP_176946532.1">
    <property type="nucleotide sequence ID" value="NZ_FNCC01000001.1"/>
</dbReference>
<name>A0A1G7KB19_9PSEU</name>
<dbReference type="Proteomes" id="UP000199623">
    <property type="component" value="Unassembled WGS sequence"/>
</dbReference>
<evidence type="ECO:0000313" key="3">
    <source>
        <dbReference type="Proteomes" id="UP000199623"/>
    </source>
</evidence>
<feature type="region of interest" description="Disordered" evidence="1">
    <location>
        <begin position="19"/>
        <end position="41"/>
    </location>
</feature>
<organism evidence="2 3">
    <name type="scientific">Lentzea fradiae</name>
    <dbReference type="NCBI Taxonomy" id="200378"/>
    <lineage>
        <taxon>Bacteria</taxon>
        <taxon>Bacillati</taxon>
        <taxon>Actinomycetota</taxon>
        <taxon>Actinomycetes</taxon>
        <taxon>Pseudonocardiales</taxon>
        <taxon>Pseudonocardiaceae</taxon>
        <taxon>Lentzea</taxon>
    </lineage>
</organism>
<keyword evidence="3" id="KW-1185">Reference proteome</keyword>
<evidence type="ECO:0000256" key="1">
    <source>
        <dbReference type="SAM" id="MobiDB-lite"/>
    </source>
</evidence>
<dbReference type="STRING" id="200378.SAMN05216553_101181"/>
<accession>A0A1G7KB19</accession>
<reference evidence="3" key="1">
    <citation type="submission" date="2016-10" db="EMBL/GenBank/DDBJ databases">
        <authorList>
            <person name="Varghese N."/>
            <person name="Submissions S."/>
        </authorList>
    </citation>
    <scope>NUCLEOTIDE SEQUENCE [LARGE SCALE GENOMIC DNA]</scope>
    <source>
        <strain evidence="3">CGMCC 4.3506</strain>
    </source>
</reference>